<evidence type="ECO:0000313" key="3">
    <source>
        <dbReference type="EMBL" id="KWU03195.1"/>
    </source>
</evidence>
<dbReference type="RefSeq" id="WP_060462400.1">
    <property type="nucleotide sequence ID" value="NZ_AP025162.1"/>
</dbReference>
<dbReference type="PANTHER" id="PTHR33434:SF2">
    <property type="entry name" value="FATTY ACID-BINDING PROTEIN TM_1468"/>
    <property type="match status" value="1"/>
</dbReference>
<comment type="function">
    <text evidence="1">May bind long-chain fatty acids, such as palmitate, and may play a role in lipid transport or fatty acid metabolism.</text>
</comment>
<gene>
    <name evidence="3" type="ORF">AEL95_08730</name>
</gene>
<dbReference type="AlphaFoldDB" id="A0A109DD31"/>
<reference evidence="3 4" key="1">
    <citation type="journal article" date="2016" name="Microbiology (Mosc.)">
        <title>Comparison of Lactobacillus crispatus isolates from Lactobacillus-dominated vaginal microbiomes with isolates from microbiomes containing bacterial vaginosis-associated bacteria.</title>
        <authorList>
            <person name="Abdelmaksoud A.A."/>
            <person name="Koparde V.N."/>
            <person name="Sheth N.U."/>
            <person name="Serrano M.G."/>
            <person name="Glascock A.L."/>
            <person name="Fettweis J.M."/>
            <person name="Strauss Iii J.F."/>
            <person name="Buck G.A."/>
            <person name="Jefferson K.K."/>
        </authorList>
    </citation>
    <scope>NUCLEOTIDE SEQUENCE [LARGE SCALE GENOMIC DNA]</scope>
    <source>
        <strain evidence="3 4">VMC3</strain>
    </source>
</reference>
<dbReference type="InterPro" id="IPR003797">
    <property type="entry name" value="DegV"/>
</dbReference>
<protein>
    <submittedName>
        <fullName evidence="3">Fatty acid-binding protein DegV</fullName>
    </submittedName>
</protein>
<dbReference type="PANTHER" id="PTHR33434">
    <property type="entry name" value="DEGV DOMAIN-CONTAINING PROTEIN DR_1986-RELATED"/>
    <property type="match status" value="1"/>
</dbReference>
<dbReference type="PROSITE" id="PS51482">
    <property type="entry name" value="DEGV"/>
    <property type="match status" value="1"/>
</dbReference>
<dbReference type="InterPro" id="IPR050270">
    <property type="entry name" value="DegV_domain_contain"/>
</dbReference>
<dbReference type="GO" id="GO:0008289">
    <property type="term" value="F:lipid binding"/>
    <property type="evidence" value="ECO:0007669"/>
    <property type="project" value="UniProtKB-KW"/>
</dbReference>
<organism evidence="3 4">
    <name type="scientific">Lactobacillus crispatus</name>
    <dbReference type="NCBI Taxonomy" id="47770"/>
    <lineage>
        <taxon>Bacteria</taxon>
        <taxon>Bacillati</taxon>
        <taxon>Bacillota</taxon>
        <taxon>Bacilli</taxon>
        <taxon>Lactobacillales</taxon>
        <taxon>Lactobacillaceae</taxon>
        <taxon>Lactobacillus</taxon>
    </lineage>
</organism>
<accession>A0A109DD31</accession>
<dbReference type="Gene3D" id="3.40.50.10440">
    <property type="entry name" value="Dihydroxyacetone kinase, domain 1"/>
    <property type="match status" value="1"/>
</dbReference>
<dbReference type="Pfam" id="PF02645">
    <property type="entry name" value="DegV"/>
    <property type="match status" value="1"/>
</dbReference>
<dbReference type="Proteomes" id="UP000067598">
    <property type="component" value="Unassembled WGS sequence"/>
</dbReference>
<dbReference type="EMBL" id="LJGP01000038">
    <property type="protein sequence ID" value="KWU03195.1"/>
    <property type="molecule type" value="Genomic_DNA"/>
</dbReference>
<proteinExistence type="predicted"/>
<evidence type="ECO:0000256" key="1">
    <source>
        <dbReference type="ARBA" id="ARBA00003238"/>
    </source>
</evidence>
<evidence type="ECO:0000256" key="2">
    <source>
        <dbReference type="ARBA" id="ARBA00023121"/>
    </source>
</evidence>
<sequence length="279" mass="30371">MTIKIITDSGADTFVSSIEGVAHQSVPLTIRAGSSSWIDDGKLNIPEFVTALKQTNERTSTACPSVRDWLDAFAGADEIFVLTITSALSGTYNSALQAAKIFTEKHANVKIHVFDTLSAGPQIRLLAEDIATMINDGLHFDQVVETMKYRIRQTDLLFVLKNLDNLANNGRINPAMARIAHALKLNIVGTASDAGKLEMLGKIRGSKKIFSKMLKIMEKSGYCGGRVLIDYVGFSDKAAKMKETILFVYPSAQVSLSECGGLCTYYAEDGGLMIGYEKN</sequence>
<dbReference type="InterPro" id="IPR043168">
    <property type="entry name" value="DegV_C"/>
</dbReference>
<keyword evidence="2" id="KW-0446">Lipid-binding</keyword>
<dbReference type="SUPFAM" id="SSF82549">
    <property type="entry name" value="DAK1/DegV-like"/>
    <property type="match status" value="1"/>
</dbReference>
<dbReference type="Gene3D" id="3.30.1180.10">
    <property type="match status" value="1"/>
</dbReference>
<comment type="caution">
    <text evidence="3">The sequence shown here is derived from an EMBL/GenBank/DDBJ whole genome shotgun (WGS) entry which is preliminary data.</text>
</comment>
<dbReference type="PATRIC" id="fig|47770.28.peg.1222"/>
<dbReference type="Gene3D" id="2.20.28.50">
    <property type="entry name" value="degv family protein"/>
    <property type="match status" value="1"/>
</dbReference>
<evidence type="ECO:0000313" key="4">
    <source>
        <dbReference type="Proteomes" id="UP000067598"/>
    </source>
</evidence>
<dbReference type="NCBIfam" id="TIGR00762">
    <property type="entry name" value="DegV"/>
    <property type="match status" value="1"/>
</dbReference>
<name>A0A109DD31_9LACO</name>